<dbReference type="Gene3D" id="1.10.10.10">
    <property type="entry name" value="Winged helix-like DNA-binding domain superfamily/Winged helix DNA-binding domain"/>
    <property type="match status" value="1"/>
</dbReference>
<accession>A0A2W4C8D5</accession>
<dbReference type="OrthoDB" id="3806841at2"/>
<dbReference type="SUPFAM" id="SSF46785">
    <property type="entry name" value="Winged helix' DNA-binding domain"/>
    <property type="match status" value="1"/>
</dbReference>
<dbReference type="RefSeq" id="WP_111164416.1">
    <property type="nucleotide sequence ID" value="NZ_PCDP01000084.1"/>
</dbReference>
<dbReference type="InterPro" id="IPR043129">
    <property type="entry name" value="ATPase_NBD"/>
</dbReference>
<dbReference type="PANTHER" id="PTHR18964">
    <property type="entry name" value="ROK (REPRESSOR, ORF, KINASE) FAMILY"/>
    <property type="match status" value="1"/>
</dbReference>
<proteinExistence type="inferred from homology"/>
<dbReference type="InterPro" id="IPR000600">
    <property type="entry name" value="ROK"/>
</dbReference>
<evidence type="ECO:0000313" key="3">
    <source>
        <dbReference type="Proteomes" id="UP000248925"/>
    </source>
</evidence>
<dbReference type="InterPro" id="IPR036390">
    <property type="entry name" value="WH_DNA-bd_sf"/>
</dbReference>
<dbReference type="InterPro" id="IPR036388">
    <property type="entry name" value="WH-like_DNA-bd_sf"/>
</dbReference>
<sequence>MSPSPVPSLTESSRSVLRIVASSGPITRPRLGAILNLSKPTMSAVMNELSALGLVASIGSHQGAMGRSATVYALGPAAGYVIGIDVGVAQVRAVAQGLDGSPLATVELKIAKQQRATIEEVATVVDDAANAAILAVGNRSTILRSIAVAVPRIVSRHRLGQNKRKGPEAVLQRLRQSVDAPILLENNVNCAAFGEMHNGVAQGRDIFLFLQVGLRIGLGIVIGGRLFRGFNGAAGEAGRLPFPWSPSEIPEREGLEHYLGSDALMERCIAGWLQTGDEPPATARELFDRAQQGEKQALVWVNRHAADIGRMVAGFIGFFDPGLVVLGGGVGQNPLMLEEVRHVARDLTWATEIAVSSLGTNGTVLGATRLAADYALAEILGETPDATVVLPFYETADGEPQPSFG</sequence>
<dbReference type="AlphaFoldDB" id="A0A2W4C8D5"/>
<reference evidence="2 3" key="1">
    <citation type="journal article" date="2018" name="Sci. Rep.">
        <title>Rhizobium tumorigenes sp. nov., a novel plant tumorigenic bacterium isolated from cane gall tumors on thornless blackberry.</title>
        <authorList>
            <person name="Kuzmanovi N."/>
            <person name="Smalla K."/>
            <person name="Gronow S."/>
            <person name="PuBawska J."/>
        </authorList>
    </citation>
    <scope>NUCLEOTIDE SEQUENCE [LARGE SCALE GENOMIC DNA]</scope>
    <source>
        <strain evidence="2 3">CCBAU 85046</strain>
    </source>
</reference>
<dbReference type="EMBL" id="PCDP01000084">
    <property type="protein sequence ID" value="PZM07385.1"/>
    <property type="molecule type" value="Genomic_DNA"/>
</dbReference>
<dbReference type="PANTHER" id="PTHR18964:SF149">
    <property type="entry name" value="BIFUNCTIONAL UDP-N-ACETYLGLUCOSAMINE 2-EPIMERASE_N-ACETYLMANNOSAMINE KINASE"/>
    <property type="match status" value="1"/>
</dbReference>
<evidence type="ECO:0000313" key="2">
    <source>
        <dbReference type="EMBL" id="PZM07385.1"/>
    </source>
</evidence>
<dbReference type="SUPFAM" id="SSF53067">
    <property type="entry name" value="Actin-like ATPase domain"/>
    <property type="match status" value="1"/>
</dbReference>
<comment type="caution">
    <text evidence="2">The sequence shown here is derived from an EMBL/GenBank/DDBJ whole genome shotgun (WGS) entry which is preliminary data.</text>
</comment>
<evidence type="ECO:0000256" key="1">
    <source>
        <dbReference type="ARBA" id="ARBA00006479"/>
    </source>
</evidence>
<dbReference type="Proteomes" id="UP000248925">
    <property type="component" value="Unassembled WGS sequence"/>
</dbReference>
<evidence type="ECO:0008006" key="4">
    <source>
        <dbReference type="Google" id="ProtNLM"/>
    </source>
</evidence>
<organism evidence="2 3">
    <name type="scientific">Rhizobium tubonense</name>
    <dbReference type="NCBI Taxonomy" id="484088"/>
    <lineage>
        <taxon>Bacteria</taxon>
        <taxon>Pseudomonadati</taxon>
        <taxon>Pseudomonadota</taxon>
        <taxon>Alphaproteobacteria</taxon>
        <taxon>Hyphomicrobiales</taxon>
        <taxon>Rhizobiaceae</taxon>
        <taxon>Rhizobium/Agrobacterium group</taxon>
        <taxon>Rhizobium</taxon>
    </lineage>
</organism>
<name>A0A2W4C8D5_9HYPH</name>
<gene>
    <name evidence="2" type="ORF">CPY51_31850</name>
</gene>
<dbReference type="Pfam" id="PF00480">
    <property type="entry name" value="ROK"/>
    <property type="match status" value="1"/>
</dbReference>
<protein>
    <recommendedName>
        <fullName evidence="4">ROK family transcriptional regulator</fullName>
    </recommendedName>
</protein>
<keyword evidence="3" id="KW-1185">Reference proteome</keyword>
<dbReference type="Gene3D" id="3.30.420.40">
    <property type="match status" value="2"/>
</dbReference>
<comment type="similarity">
    <text evidence="1">Belongs to the ROK (NagC/XylR) family.</text>
</comment>